<keyword evidence="1" id="KW-0472">Membrane</keyword>
<evidence type="ECO:0000313" key="2">
    <source>
        <dbReference type="EMBL" id="TFD71029.1"/>
    </source>
</evidence>
<evidence type="ECO:0000313" key="3">
    <source>
        <dbReference type="Proteomes" id="UP000297983"/>
    </source>
</evidence>
<sequence>MTAIAGSQFNILANLNSFPRIPMNEGELALSGVITAVAIANVSLGGAVLGGIAGMRFHRKVDKAGFGR</sequence>
<gene>
    <name evidence="2" type="ORF">E3T50_08360</name>
</gene>
<comment type="caution">
    <text evidence="2">The sequence shown here is derived from an EMBL/GenBank/DDBJ whole genome shotgun (WGS) entry which is preliminary data.</text>
</comment>
<keyword evidence="3" id="KW-1185">Reference proteome</keyword>
<dbReference type="RefSeq" id="WP_134551432.1">
    <property type="nucleotide sequence ID" value="NZ_SOHL01000014.1"/>
</dbReference>
<accession>A0A4R9AVW6</accession>
<reference evidence="2 3" key="1">
    <citation type="submission" date="2019-03" db="EMBL/GenBank/DDBJ databases">
        <title>Genomics of glacier-inhabiting Cryobacterium strains.</title>
        <authorList>
            <person name="Liu Q."/>
            <person name="Xin Y.-H."/>
        </authorList>
    </citation>
    <scope>NUCLEOTIDE SEQUENCE [LARGE SCALE GENOMIC DNA]</scope>
    <source>
        <strain evidence="2 3">Hz16</strain>
    </source>
</reference>
<dbReference type="AlphaFoldDB" id="A0A4R9AVW6"/>
<name>A0A4R9AVW6_9MICO</name>
<proteinExistence type="predicted"/>
<feature type="transmembrane region" description="Helical" evidence="1">
    <location>
        <begin position="28"/>
        <end position="53"/>
    </location>
</feature>
<evidence type="ECO:0000256" key="1">
    <source>
        <dbReference type="SAM" id="Phobius"/>
    </source>
</evidence>
<dbReference type="EMBL" id="SOHL01000014">
    <property type="protein sequence ID" value="TFD71029.1"/>
    <property type="molecule type" value="Genomic_DNA"/>
</dbReference>
<keyword evidence="1" id="KW-0812">Transmembrane</keyword>
<dbReference type="Proteomes" id="UP000297983">
    <property type="component" value="Unassembled WGS sequence"/>
</dbReference>
<keyword evidence="1" id="KW-1133">Transmembrane helix</keyword>
<protein>
    <submittedName>
        <fullName evidence="2">Uncharacterized protein</fullName>
    </submittedName>
</protein>
<organism evidence="2 3">
    <name type="scientific">Cryobacterium gelidum</name>
    <dbReference type="NCBI Taxonomy" id="1259164"/>
    <lineage>
        <taxon>Bacteria</taxon>
        <taxon>Bacillati</taxon>
        <taxon>Actinomycetota</taxon>
        <taxon>Actinomycetes</taxon>
        <taxon>Micrococcales</taxon>
        <taxon>Microbacteriaceae</taxon>
        <taxon>Cryobacterium</taxon>
    </lineage>
</organism>